<evidence type="ECO:0000313" key="1">
    <source>
        <dbReference type="EMBL" id="MBM5571032.1"/>
    </source>
</evidence>
<keyword evidence="2" id="KW-1185">Reference proteome</keyword>
<comment type="caution">
    <text evidence="1">The sequence shown here is derived from an EMBL/GenBank/DDBJ whole genome shotgun (WGS) entry which is preliminary data.</text>
</comment>
<accession>A0ABS2CAF2</accession>
<protein>
    <recommendedName>
        <fullName evidence="3">Chemotaxis protein CheW</fullName>
    </recommendedName>
</protein>
<dbReference type="RefSeq" id="WP_203570293.1">
    <property type="nucleotide sequence ID" value="NZ_WOFE01000001.1"/>
</dbReference>
<sequence length="116" mass="12727">MTIRFRLSDQAFLQQQTLKVPMSLIEQLVQPTWRGAGVLLSARRLQQLPAQLQAIARPFIGLSIVANGAGLITQITVMQHRLSVAEQDIQFGLGHGEKRVAYVTETAPAYSLTVAS</sequence>
<dbReference type="Proteomes" id="UP001195660">
    <property type="component" value="Unassembled WGS sequence"/>
</dbReference>
<proteinExistence type="predicted"/>
<reference evidence="1 2" key="1">
    <citation type="submission" date="2019-11" db="EMBL/GenBank/DDBJ databases">
        <title>Novel Deefgea species.</title>
        <authorList>
            <person name="Han J.-H."/>
        </authorList>
    </citation>
    <scope>NUCLEOTIDE SEQUENCE [LARGE SCALE GENOMIC DNA]</scope>
    <source>
        <strain evidence="1 2">LMG 24817</strain>
    </source>
</reference>
<name>A0ABS2CAF2_9NEIS</name>
<evidence type="ECO:0008006" key="3">
    <source>
        <dbReference type="Google" id="ProtNLM"/>
    </source>
</evidence>
<evidence type="ECO:0000313" key="2">
    <source>
        <dbReference type="Proteomes" id="UP001195660"/>
    </source>
</evidence>
<gene>
    <name evidence="1" type="ORF">GM173_05490</name>
</gene>
<organism evidence="1 2">
    <name type="scientific">Deefgea chitinilytica</name>
    <dbReference type="NCBI Taxonomy" id="570276"/>
    <lineage>
        <taxon>Bacteria</taxon>
        <taxon>Pseudomonadati</taxon>
        <taxon>Pseudomonadota</taxon>
        <taxon>Betaproteobacteria</taxon>
        <taxon>Neisseriales</taxon>
        <taxon>Chitinibacteraceae</taxon>
        <taxon>Deefgea</taxon>
    </lineage>
</organism>
<dbReference type="EMBL" id="WOFE01000001">
    <property type="protein sequence ID" value="MBM5571032.1"/>
    <property type="molecule type" value="Genomic_DNA"/>
</dbReference>